<evidence type="ECO:0000313" key="6">
    <source>
        <dbReference type="EMBL" id="MDA3782402.1"/>
    </source>
</evidence>
<keyword evidence="3" id="KW-0238">DNA-binding</keyword>
<dbReference type="PANTHER" id="PTHR46796:SF13">
    <property type="entry name" value="HTH-TYPE TRANSCRIPTIONAL ACTIVATOR RHAS"/>
    <property type="match status" value="1"/>
</dbReference>
<dbReference type="InterPro" id="IPR037923">
    <property type="entry name" value="HTH-like"/>
</dbReference>
<dbReference type="InterPro" id="IPR009057">
    <property type="entry name" value="Homeodomain-like_sf"/>
</dbReference>
<dbReference type="Gene3D" id="1.10.10.60">
    <property type="entry name" value="Homeodomain-like"/>
    <property type="match status" value="2"/>
</dbReference>
<evidence type="ECO:0000256" key="4">
    <source>
        <dbReference type="ARBA" id="ARBA00023163"/>
    </source>
</evidence>
<dbReference type="Pfam" id="PF12833">
    <property type="entry name" value="HTH_18"/>
    <property type="match status" value="1"/>
</dbReference>
<keyword evidence="2" id="KW-0805">Transcription regulation</keyword>
<dbReference type="GO" id="GO:0006355">
    <property type="term" value="P:regulation of DNA-templated transcription"/>
    <property type="evidence" value="ECO:0007669"/>
    <property type="project" value="UniProtKB-ARBA"/>
</dbReference>
<dbReference type="InterPro" id="IPR018060">
    <property type="entry name" value="HTH_AraC"/>
</dbReference>
<dbReference type="SMART" id="SM00342">
    <property type="entry name" value="HTH_ARAC"/>
    <property type="match status" value="1"/>
</dbReference>
<dbReference type="Pfam" id="PF02311">
    <property type="entry name" value="AraC_binding"/>
    <property type="match status" value="1"/>
</dbReference>
<evidence type="ECO:0000256" key="3">
    <source>
        <dbReference type="ARBA" id="ARBA00023125"/>
    </source>
</evidence>
<dbReference type="PROSITE" id="PS01124">
    <property type="entry name" value="HTH_ARAC_FAMILY_2"/>
    <property type="match status" value="1"/>
</dbReference>
<dbReference type="GO" id="GO:0003677">
    <property type="term" value="F:DNA binding"/>
    <property type="evidence" value="ECO:0007669"/>
    <property type="project" value="UniProtKB-KW"/>
</dbReference>
<accession>A0ABD4W3A9</accession>
<keyword evidence="4" id="KW-0804">Transcription</keyword>
<evidence type="ECO:0000313" key="7">
    <source>
        <dbReference type="Proteomes" id="UP001213083"/>
    </source>
</evidence>
<dbReference type="InterPro" id="IPR003313">
    <property type="entry name" value="AraC-bd"/>
</dbReference>
<evidence type="ECO:0000259" key="5">
    <source>
        <dbReference type="PROSITE" id="PS01124"/>
    </source>
</evidence>
<evidence type="ECO:0000256" key="1">
    <source>
        <dbReference type="ARBA" id="ARBA00022490"/>
    </source>
</evidence>
<dbReference type="RefSeq" id="WP_236149065.1">
    <property type="nucleotide sequence ID" value="NZ_BNIJ01000001.1"/>
</dbReference>
<name>A0ABD4W3A9_9LACO</name>
<proteinExistence type="predicted"/>
<gene>
    <name evidence="6" type="ORF">PF593_04460</name>
</gene>
<organism evidence="6 7">
    <name type="scientific">Lactobacillus delbrueckii</name>
    <dbReference type="NCBI Taxonomy" id="1584"/>
    <lineage>
        <taxon>Bacteria</taxon>
        <taxon>Bacillati</taxon>
        <taxon>Bacillota</taxon>
        <taxon>Bacilli</taxon>
        <taxon>Lactobacillales</taxon>
        <taxon>Lactobacillaceae</taxon>
        <taxon>Lactobacillus</taxon>
    </lineage>
</organism>
<comment type="caution">
    <text evidence="6">The sequence shown here is derived from an EMBL/GenBank/DDBJ whole genome shotgun (WGS) entry which is preliminary data.</text>
</comment>
<reference evidence="6 7" key="1">
    <citation type="submission" date="2023-01" db="EMBL/GenBank/DDBJ databases">
        <title>Sequencing of the bacterial strains from artisanal fermented milk Matsoni.</title>
        <authorList>
            <person name="Rozman V."/>
            <person name="Accetto T."/>
            <person name="Bogovic Matijasic B."/>
        </authorList>
    </citation>
    <scope>NUCLEOTIDE SEQUENCE [LARGE SCALE GENOMIC DNA]</scope>
    <source>
        <strain evidence="7">lbl143</strain>
    </source>
</reference>
<dbReference type="InterPro" id="IPR050204">
    <property type="entry name" value="AraC_XylS_family_regulators"/>
</dbReference>
<dbReference type="SUPFAM" id="SSF46689">
    <property type="entry name" value="Homeodomain-like"/>
    <property type="match status" value="2"/>
</dbReference>
<dbReference type="Gene3D" id="2.60.120.280">
    <property type="entry name" value="Regulatory protein AraC"/>
    <property type="match status" value="1"/>
</dbReference>
<protein>
    <submittedName>
        <fullName evidence="6">AraC family transcriptional regulator</fullName>
    </submittedName>
</protein>
<feature type="domain" description="HTH araC/xylS-type" evidence="5">
    <location>
        <begin position="175"/>
        <end position="274"/>
    </location>
</feature>
<dbReference type="Proteomes" id="UP001213083">
    <property type="component" value="Unassembled WGS sequence"/>
</dbReference>
<dbReference type="SUPFAM" id="SSF51215">
    <property type="entry name" value="Regulatory protein AraC"/>
    <property type="match status" value="1"/>
</dbReference>
<dbReference type="EMBL" id="JAQIEV010000011">
    <property type="protein sequence ID" value="MDA3782402.1"/>
    <property type="molecule type" value="Genomic_DNA"/>
</dbReference>
<dbReference type="AlphaFoldDB" id="A0ABD4W3A9"/>
<keyword evidence="1" id="KW-0963">Cytoplasm</keyword>
<sequence>MTSEYRQLNKQNIDSNILFYGQESCAPGYFYRGNNVRSNYVIHYILSGRGTFAPAGQAPVSLQAGDLFILPKGVACFYQADFDDPWSYFWVGMSGLQIGKILQNSKLADKFYLRQIQDSGFYKSLCQLFHALHLRESLASNMLTESLLYQTFYQLLVDYPTGKRQQSGLADDYFIAAMTFLEDNFEDPACSVSELCQHLGLSRSYVYNLFKNKTDLSPQQFLTKLRMERAKELLSNSNLNVQAISHFVGYNDSFTFSKAFKRYQGLSPKSWRQIKNAGN</sequence>
<dbReference type="PANTHER" id="PTHR46796">
    <property type="entry name" value="HTH-TYPE TRANSCRIPTIONAL ACTIVATOR RHAS-RELATED"/>
    <property type="match status" value="1"/>
</dbReference>
<dbReference type="CDD" id="cd06986">
    <property type="entry name" value="cupin_MmsR-like_N"/>
    <property type="match status" value="1"/>
</dbReference>
<evidence type="ECO:0000256" key="2">
    <source>
        <dbReference type="ARBA" id="ARBA00023015"/>
    </source>
</evidence>